<dbReference type="GO" id="GO:0031177">
    <property type="term" value="F:phosphopantetheine binding"/>
    <property type="evidence" value="ECO:0007669"/>
    <property type="project" value="TreeGrafter"/>
</dbReference>
<dbReference type="AlphaFoldDB" id="A0A326U7V8"/>
<dbReference type="Proteomes" id="UP000248806">
    <property type="component" value="Unassembled WGS sequence"/>
</dbReference>
<reference evidence="5 6" key="1">
    <citation type="submission" date="2018-06" db="EMBL/GenBank/DDBJ databases">
        <title>Genomic Encyclopedia of Archaeal and Bacterial Type Strains, Phase II (KMG-II): from individual species to whole genera.</title>
        <authorList>
            <person name="Goeker M."/>
        </authorList>
    </citation>
    <scope>NUCLEOTIDE SEQUENCE [LARGE SCALE GENOMIC DNA]</scope>
    <source>
        <strain evidence="5 6">ATCC BAA-1881</strain>
    </source>
</reference>
<dbReference type="GO" id="GO:0044550">
    <property type="term" value="P:secondary metabolite biosynthetic process"/>
    <property type="evidence" value="ECO:0007669"/>
    <property type="project" value="TreeGrafter"/>
</dbReference>
<evidence type="ECO:0000256" key="2">
    <source>
        <dbReference type="ARBA" id="ARBA00022553"/>
    </source>
</evidence>
<dbReference type="InterPro" id="IPR045851">
    <property type="entry name" value="AMP-bd_C_sf"/>
</dbReference>
<dbReference type="GO" id="GO:0005737">
    <property type="term" value="C:cytoplasm"/>
    <property type="evidence" value="ECO:0007669"/>
    <property type="project" value="TreeGrafter"/>
</dbReference>
<evidence type="ECO:0000256" key="1">
    <source>
        <dbReference type="ARBA" id="ARBA00022450"/>
    </source>
</evidence>
<dbReference type="InterPro" id="IPR001242">
    <property type="entry name" value="Condensation_dom"/>
</dbReference>
<dbReference type="InterPro" id="IPR000873">
    <property type="entry name" value="AMP-dep_synth/lig_dom"/>
</dbReference>
<dbReference type="Gene3D" id="3.30.559.30">
    <property type="entry name" value="Nonribosomal peptide synthetase, condensation domain"/>
    <property type="match status" value="1"/>
</dbReference>
<dbReference type="GO" id="GO:0043041">
    <property type="term" value="P:amino acid activation for nonribosomal peptide biosynthetic process"/>
    <property type="evidence" value="ECO:0007669"/>
    <property type="project" value="TreeGrafter"/>
</dbReference>
<comment type="caution">
    <text evidence="5">The sequence shown here is derived from an EMBL/GenBank/DDBJ whole genome shotgun (WGS) entry which is preliminary data.</text>
</comment>
<dbReference type="SUPFAM" id="SSF56801">
    <property type="entry name" value="Acetyl-CoA synthetase-like"/>
    <property type="match status" value="1"/>
</dbReference>
<dbReference type="Gene3D" id="1.10.1200.10">
    <property type="entry name" value="ACP-like"/>
    <property type="match status" value="1"/>
</dbReference>
<evidence type="ECO:0000313" key="6">
    <source>
        <dbReference type="Proteomes" id="UP000248806"/>
    </source>
</evidence>
<evidence type="ECO:0000256" key="3">
    <source>
        <dbReference type="SAM" id="Coils"/>
    </source>
</evidence>
<name>A0A326U7V8_THEHA</name>
<feature type="domain" description="Carrier" evidence="4">
    <location>
        <begin position="546"/>
        <end position="621"/>
    </location>
</feature>
<dbReference type="PANTHER" id="PTHR45527:SF1">
    <property type="entry name" value="FATTY ACID SYNTHASE"/>
    <property type="match status" value="1"/>
</dbReference>
<dbReference type="PANTHER" id="PTHR45527">
    <property type="entry name" value="NONRIBOSOMAL PEPTIDE SYNTHETASE"/>
    <property type="match status" value="1"/>
</dbReference>
<dbReference type="SUPFAM" id="SSF47336">
    <property type="entry name" value="ACP-like"/>
    <property type="match status" value="1"/>
</dbReference>
<dbReference type="Gene3D" id="3.30.300.30">
    <property type="match status" value="1"/>
</dbReference>
<sequence length="662" mass="74719">MENKTARFELTLLLEESEQGMKGSLEYNGELFERASIEQMMESYRMLLAALVDNPEQRLQDLPLLASPLAFPPEDEIPANALYELFASQVERSPDATALVYEGKSYTYRELSCEIERVAQHLLAMGIQAGSYIGLVLERSLAAVIAMLAILRAGCSSVPLEEKPPFSQRAGMPSIRCVICEQAMRGYFSDIPCLCIDELIAPPAPLPVQEREMTDILAWYPSIDQTQSQLYRFLQHAVQHGWGKRAVSMGVWSLHSSPTFLYELLLPLTGGGTAWLVPEAYRFPGKTYCEWLATHQITGAYLPEHFLPALLRLSRQGYLCPLQLLLTQSRTFPEQKLQELQQRLPGIEIIHGYGVAGTWQTLYVLDATKPPRRCTPIGYPLVPLLLLDQQKQQVPLGAIGEIYVAGERSETAVMIAGTRFSQTGDRARVLPDGRLELIGPEIQVRNERFSFAAVATLLMEHREAYQAVIVVREKQRLVVYVVPEKEAEWATLKPALQAILQEYIPVSFGPVSLILLEDVPLDSDGAVCYEALPQEEEACSQGVEAAPRTHLEKEIAAIWCRLLQVEQISIHDNFFDRGGHSLLMIRLHNEIQSLLKLPIAVLDLLKYPTIRELAVFLQECQEKQQEQEEEQQIAKRVERQNEALQKRKALMKERRQHDGTLP</sequence>
<dbReference type="InterPro" id="IPR042099">
    <property type="entry name" value="ANL_N_sf"/>
</dbReference>
<organism evidence="5 6">
    <name type="scientific">Thermosporothrix hazakensis</name>
    <dbReference type="NCBI Taxonomy" id="644383"/>
    <lineage>
        <taxon>Bacteria</taxon>
        <taxon>Bacillati</taxon>
        <taxon>Chloroflexota</taxon>
        <taxon>Ktedonobacteria</taxon>
        <taxon>Ktedonobacterales</taxon>
        <taxon>Thermosporotrichaceae</taxon>
        <taxon>Thermosporothrix</taxon>
    </lineage>
</organism>
<keyword evidence="2" id="KW-0597">Phosphoprotein</keyword>
<keyword evidence="1" id="KW-0596">Phosphopantetheine</keyword>
<dbReference type="InterPro" id="IPR009081">
    <property type="entry name" value="PP-bd_ACP"/>
</dbReference>
<dbReference type="InterPro" id="IPR036736">
    <property type="entry name" value="ACP-like_sf"/>
</dbReference>
<proteinExistence type="predicted"/>
<dbReference type="Gene3D" id="3.40.50.12780">
    <property type="entry name" value="N-terminal domain of ligase-like"/>
    <property type="match status" value="1"/>
</dbReference>
<keyword evidence="3" id="KW-0175">Coiled coil</keyword>
<dbReference type="FunFam" id="1.10.1200.10:FF:000016">
    <property type="entry name" value="Non-ribosomal peptide synthase"/>
    <property type="match status" value="1"/>
</dbReference>
<accession>A0A326U7V8</accession>
<dbReference type="Pfam" id="PF00668">
    <property type="entry name" value="Condensation"/>
    <property type="match status" value="1"/>
</dbReference>
<evidence type="ECO:0000259" key="4">
    <source>
        <dbReference type="PROSITE" id="PS50075"/>
    </source>
</evidence>
<dbReference type="GO" id="GO:0072330">
    <property type="term" value="P:monocarboxylic acid biosynthetic process"/>
    <property type="evidence" value="ECO:0007669"/>
    <property type="project" value="UniProtKB-ARBA"/>
</dbReference>
<protein>
    <submittedName>
        <fullName evidence="5">Non-ribosomal peptide synthetase component F</fullName>
    </submittedName>
</protein>
<keyword evidence="6" id="KW-1185">Reference proteome</keyword>
<dbReference type="RefSeq" id="WP_170142734.1">
    <property type="nucleotide sequence ID" value="NZ_BIFX01000002.1"/>
</dbReference>
<dbReference type="EMBL" id="QKUF01000013">
    <property type="protein sequence ID" value="PZW27162.1"/>
    <property type="molecule type" value="Genomic_DNA"/>
</dbReference>
<dbReference type="Pfam" id="PF00501">
    <property type="entry name" value="AMP-binding"/>
    <property type="match status" value="2"/>
</dbReference>
<gene>
    <name evidence="5" type="ORF">EI42_03725</name>
</gene>
<dbReference type="Pfam" id="PF00550">
    <property type="entry name" value="PP-binding"/>
    <property type="match status" value="1"/>
</dbReference>
<feature type="coiled-coil region" evidence="3">
    <location>
        <begin position="610"/>
        <end position="654"/>
    </location>
</feature>
<dbReference type="PROSITE" id="PS50075">
    <property type="entry name" value="CARRIER"/>
    <property type="match status" value="1"/>
</dbReference>
<dbReference type="GO" id="GO:0003824">
    <property type="term" value="F:catalytic activity"/>
    <property type="evidence" value="ECO:0007669"/>
    <property type="project" value="InterPro"/>
</dbReference>
<evidence type="ECO:0000313" key="5">
    <source>
        <dbReference type="EMBL" id="PZW27162.1"/>
    </source>
</evidence>
<dbReference type="SUPFAM" id="SSF52777">
    <property type="entry name" value="CoA-dependent acyltransferases"/>
    <property type="match status" value="1"/>
</dbReference>